<evidence type="ECO:0000259" key="5">
    <source>
        <dbReference type="Pfam" id="PF26153"/>
    </source>
</evidence>
<feature type="region of interest" description="Disordered" evidence="1">
    <location>
        <begin position="1"/>
        <end position="105"/>
    </location>
</feature>
<dbReference type="Pfam" id="PF26153">
    <property type="entry name" value="LEA-2L_5"/>
    <property type="match status" value="1"/>
</dbReference>
<dbReference type="InterPro" id="IPR046368">
    <property type="entry name" value="Tag1"/>
</dbReference>
<feature type="compositionally biased region" description="Acidic residues" evidence="1">
    <location>
        <begin position="783"/>
        <end position="812"/>
    </location>
</feature>
<feature type="region of interest" description="Disordered" evidence="1">
    <location>
        <begin position="773"/>
        <end position="822"/>
    </location>
</feature>
<evidence type="ECO:0000256" key="2">
    <source>
        <dbReference type="SAM" id="Phobius"/>
    </source>
</evidence>
<feature type="compositionally biased region" description="Low complexity" evidence="1">
    <location>
        <begin position="84"/>
        <end position="99"/>
    </location>
</feature>
<evidence type="ECO:0000313" key="7">
    <source>
        <dbReference type="Proteomes" id="UP000799766"/>
    </source>
</evidence>
<dbReference type="PANTHER" id="PTHR35895:SF3">
    <property type="entry name" value="PRE-RRNA PROCESSING PROTEIN"/>
    <property type="match status" value="1"/>
</dbReference>
<feature type="compositionally biased region" description="Low complexity" evidence="1">
    <location>
        <begin position="26"/>
        <end position="38"/>
    </location>
</feature>
<reference evidence="6" key="1">
    <citation type="journal article" date="2020" name="Stud. Mycol.">
        <title>101 Dothideomycetes genomes: a test case for predicting lifestyles and emergence of pathogens.</title>
        <authorList>
            <person name="Haridas S."/>
            <person name="Albert R."/>
            <person name="Binder M."/>
            <person name="Bloem J."/>
            <person name="Labutti K."/>
            <person name="Salamov A."/>
            <person name="Andreopoulos B."/>
            <person name="Baker S."/>
            <person name="Barry K."/>
            <person name="Bills G."/>
            <person name="Bluhm B."/>
            <person name="Cannon C."/>
            <person name="Castanera R."/>
            <person name="Culley D."/>
            <person name="Daum C."/>
            <person name="Ezra D."/>
            <person name="Gonzalez J."/>
            <person name="Henrissat B."/>
            <person name="Kuo A."/>
            <person name="Liang C."/>
            <person name="Lipzen A."/>
            <person name="Lutzoni F."/>
            <person name="Magnuson J."/>
            <person name="Mondo S."/>
            <person name="Nolan M."/>
            <person name="Ohm R."/>
            <person name="Pangilinan J."/>
            <person name="Park H.-J."/>
            <person name="Ramirez L."/>
            <person name="Alfaro M."/>
            <person name="Sun H."/>
            <person name="Tritt A."/>
            <person name="Yoshinaga Y."/>
            <person name="Zwiers L.-H."/>
            <person name="Turgeon B."/>
            <person name="Goodwin S."/>
            <person name="Spatafora J."/>
            <person name="Crous P."/>
            <person name="Grigoriev I."/>
        </authorList>
    </citation>
    <scope>NUCLEOTIDE SEQUENCE</scope>
    <source>
        <strain evidence="6">ATCC 16933</strain>
    </source>
</reference>
<dbReference type="Pfam" id="PF22786">
    <property type="entry name" value="Tag1_C"/>
    <property type="match status" value="1"/>
</dbReference>
<name>A0A6A6PBZ6_9PEZI</name>
<dbReference type="EMBL" id="MU001671">
    <property type="protein sequence ID" value="KAF2461448.1"/>
    <property type="molecule type" value="Genomic_DNA"/>
</dbReference>
<keyword evidence="2" id="KW-1133">Transmembrane helix</keyword>
<dbReference type="SUPFAM" id="SSF117070">
    <property type="entry name" value="LEA14-like"/>
    <property type="match status" value="1"/>
</dbReference>
<dbReference type="Pfam" id="PF26174">
    <property type="entry name" value="LEA-2_1"/>
    <property type="match status" value="1"/>
</dbReference>
<dbReference type="Proteomes" id="UP000799766">
    <property type="component" value="Unassembled WGS sequence"/>
</dbReference>
<keyword evidence="2" id="KW-0472">Membrane</keyword>
<keyword evidence="7" id="KW-1185">Reference proteome</keyword>
<dbReference type="InterPro" id="IPR059066">
    <property type="entry name" value="Ig_Tag1-like_5th"/>
</dbReference>
<feature type="compositionally biased region" description="Low complexity" evidence="1">
    <location>
        <begin position="1"/>
        <end position="19"/>
    </location>
</feature>
<protein>
    <recommendedName>
        <fullName evidence="8">Pre-rRNA processing protein</fullName>
    </recommendedName>
</protein>
<feature type="domain" description="Tag1-like fourth Ig-like" evidence="4">
    <location>
        <begin position="643"/>
        <end position="759"/>
    </location>
</feature>
<evidence type="ECO:0000256" key="1">
    <source>
        <dbReference type="SAM" id="MobiDB-lite"/>
    </source>
</evidence>
<dbReference type="InterPro" id="IPR055011">
    <property type="entry name" value="Tag1_C"/>
</dbReference>
<proteinExistence type="predicted"/>
<organism evidence="6 7">
    <name type="scientific">Lineolata rhizophorae</name>
    <dbReference type="NCBI Taxonomy" id="578093"/>
    <lineage>
        <taxon>Eukaryota</taxon>
        <taxon>Fungi</taxon>
        <taxon>Dikarya</taxon>
        <taxon>Ascomycota</taxon>
        <taxon>Pezizomycotina</taxon>
        <taxon>Dothideomycetes</taxon>
        <taxon>Dothideomycetes incertae sedis</taxon>
        <taxon>Lineolatales</taxon>
        <taxon>Lineolataceae</taxon>
        <taxon>Lineolata</taxon>
    </lineage>
</organism>
<evidence type="ECO:0000259" key="4">
    <source>
        <dbReference type="Pfam" id="PF26150"/>
    </source>
</evidence>
<dbReference type="AlphaFoldDB" id="A0A6A6PBZ6"/>
<evidence type="ECO:0000259" key="3">
    <source>
        <dbReference type="Pfam" id="PF22786"/>
    </source>
</evidence>
<feature type="domain" description="Tag1 C-terminal" evidence="3">
    <location>
        <begin position="505"/>
        <end position="624"/>
    </location>
</feature>
<feature type="compositionally biased region" description="Polar residues" evidence="1">
    <location>
        <begin position="39"/>
        <end position="49"/>
    </location>
</feature>
<feature type="domain" description="Tag1-like fifth Ig-like" evidence="5">
    <location>
        <begin position="819"/>
        <end position="930"/>
    </location>
</feature>
<gene>
    <name evidence="6" type="ORF">BDY21DRAFT_313961</name>
</gene>
<dbReference type="GO" id="GO:0000329">
    <property type="term" value="C:fungal-type vacuole membrane"/>
    <property type="evidence" value="ECO:0007669"/>
    <property type="project" value="InterPro"/>
</dbReference>
<dbReference type="Gene3D" id="2.60.40.1820">
    <property type="match status" value="1"/>
</dbReference>
<dbReference type="InterPro" id="IPR059065">
    <property type="entry name" value="Ig_Tag1-like_4th"/>
</dbReference>
<dbReference type="Pfam" id="PF26150">
    <property type="entry name" value="LEA-2_4"/>
    <property type="match status" value="1"/>
</dbReference>
<accession>A0A6A6PBZ6</accession>
<keyword evidence="2" id="KW-0812">Transmembrane</keyword>
<dbReference type="PANTHER" id="PTHR35895">
    <property type="entry name" value="CHROMOSOME 16, WHOLE GENOME SHOTGUN SEQUENCE"/>
    <property type="match status" value="1"/>
</dbReference>
<sequence>MTDTPSTPTWGGSTTTPSDRPASHKSAGSSRAPSHSSSKNQKAKATSEATPLLTDTDGAPRYDDPAESSSSEIGDDVEQRRRSPAASALLRSIRRSSSPGDPAAAAKLRARPGHRWASLIALLLLCVAAVLIMVLVFFAPEVAREYAEQAPSFTATSLSIESVTGTGVRARVKGDFVMDAGRVKRKPVRDLGRAATWIASEVETKATEVRVRLPEYGDEVVGAAQVPPIKVSVRNGKVTHVDFVTELEPGELDGIRQVADDWVKGNLDQLEVYGEADVRLKSGIFSLPTQSISQAVVFQGNTLPAMPAYNIEKINIHEKDLPDGYKGMVADVALSVANDFPVDIVIPGLGFAILVDNCLPNDPYIMVADAITSPVHVHPFSPAKIDVAGTVRRLPDDLVTACPGSKDSPLDTLLGNYINGGDTTIYVRGSDPPDADTPQWITDLITDVTVPVPLPGHSFEGLVRNFSLADVHFSLPNPLAEPGTPEAQPRVSGLVKVLVALPEEMNFPLDVDRVRADADIFYKGDKLGELNLSKWQKANSTRVGPGEEGDGDSDGPALLVESKVKDVPLKITDGDVFSDVFQALLSGSGPVKLHIKADVDVEMRTALGTFAVRRIPAKGVVPVKPLPSDPHSPDFDIPSLLSPSVGNLSIVDTTRTSITLAADFNFTNPTNYSASVPYIDFHILCNDTLLGYARTPEPLEIGPGRNRYLKVEAVWDPVASGGEEARSVGRELLSRYLSGFNTSLTVKTHEGTIPACPELGRALSAFEVTLPAPRLQIPPPEGDGGDGDGDGGDNPDQPSDPDDPDDPADPDDPVPAPPHDAPHFIQSTEIHLLTSTALFTLYSPLGTTTLYITSMNATAFYRGDPVGHIERFDAPFAVPPGRSDTPRLPVSWSPGSVGYEAVKKALGGSLKLQAKAEVGVRVGEWREWVWFVGRGIGAKVRL</sequence>
<feature type="transmembrane region" description="Helical" evidence="2">
    <location>
        <begin position="116"/>
        <end position="139"/>
    </location>
</feature>
<evidence type="ECO:0008006" key="8">
    <source>
        <dbReference type="Google" id="ProtNLM"/>
    </source>
</evidence>
<evidence type="ECO:0000313" key="6">
    <source>
        <dbReference type="EMBL" id="KAF2461448.1"/>
    </source>
</evidence>
<dbReference type="OrthoDB" id="5596576at2759"/>